<sequence length="258" mass="27262">MNTVISRDGTAIAYDRAGAGPAVILVGGGPTDRSSNASVVDALAPFFTVYNYDRRGRGDSADTAPYAVVREYEDLDAVIVEAGGSAHVYGTSGGGILALRAAAHGLAITRLAVWETPYIVDDSRPAVPADYREQLIKLLSEGRRGDMLELFFVKAVNLPVEFVAPMRQSPFWPAMEKTAHTLVYDATVTGDFSLPIDQMAAVTMPTLVVDGGTTPWLSSTAEALAAALPNARRRTLPGQPHNVDAAAIAPALAEFFGA</sequence>
<comment type="caution">
    <text evidence="2">The sequence shown here is derived from an EMBL/GenBank/DDBJ whole genome shotgun (WGS) entry which is preliminary data.</text>
</comment>
<dbReference type="InterPro" id="IPR029058">
    <property type="entry name" value="AB_hydrolase_fold"/>
</dbReference>
<dbReference type="Proteomes" id="UP001501470">
    <property type="component" value="Unassembled WGS sequence"/>
</dbReference>
<feature type="domain" description="AB hydrolase-1" evidence="1">
    <location>
        <begin position="23"/>
        <end position="241"/>
    </location>
</feature>
<reference evidence="2 3" key="1">
    <citation type="journal article" date="2019" name="Int. J. Syst. Evol. Microbiol.">
        <title>The Global Catalogue of Microorganisms (GCM) 10K type strain sequencing project: providing services to taxonomists for standard genome sequencing and annotation.</title>
        <authorList>
            <consortium name="The Broad Institute Genomics Platform"/>
            <consortium name="The Broad Institute Genome Sequencing Center for Infectious Disease"/>
            <person name="Wu L."/>
            <person name="Ma J."/>
        </authorList>
    </citation>
    <scope>NUCLEOTIDE SEQUENCE [LARGE SCALE GENOMIC DNA]</scope>
    <source>
        <strain evidence="2 3">JCM 15933</strain>
    </source>
</reference>
<gene>
    <name evidence="2" type="ORF">GCM10009827_106070</name>
</gene>
<evidence type="ECO:0000313" key="2">
    <source>
        <dbReference type="EMBL" id="GAA1567129.1"/>
    </source>
</evidence>
<dbReference type="InterPro" id="IPR000073">
    <property type="entry name" value="AB_hydrolase_1"/>
</dbReference>
<dbReference type="GO" id="GO:0016787">
    <property type="term" value="F:hydrolase activity"/>
    <property type="evidence" value="ECO:0007669"/>
    <property type="project" value="UniProtKB-KW"/>
</dbReference>
<proteinExistence type="predicted"/>
<dbReference type="EMBL" id="BAAAQD010000038">
    <property type="protein sequence ID" value="GAA1567129.1"/>
    <property type="molecule type" value="Genomic_DNA"/>
</dbReference>
<name>A0ABN2D163_9ACTN</name>
<accession>A0ABN2D163</accession>
<organism evidence="2 3">
    <name type="scientific">Dactylosporangium maewongense</name>
    <dbReference type="NCBI Taxonomy" id="634393"/>
    <lineage>
        <taxon>Bacteria</taxon>
        <taxon>Bacillati</taxon>
        <taxon>Actinomycetota</taxon>
        <taxon>Actinomycetes</taxon>
        <taxon>Micromonosporales</taxon>
        <taxon>Micromonosporaceae</taxon>
        <taxon>Dactylosporangium</taxon>
    </lineage>
</organism>
<keyword evidence="3" id="KW-1185">Reference proteome</keyword>
<protein>
    <submittedName>
        <fullName evidence="2">Alpha/beta hydrolase</fullName>
    </submittedName>
</protein>
<dbReference type="Pfam" id="PF12697">
    <property type="entry name" value="Abhydrolase_6"/>
    <property type="match status" value="1"/>
</dbReference>
<evidence type="ECO:0000259" key="1">
    <source>
        <dbReference type="Pfam" id="PF12697"/>
    </source>
</evidence>
<dbReference type="SUPFAM" id="SSF53474">
    <property type="entry name" value="alpha/beta-Hydrolases"/>
    <property type="match status" value="1"/>
</dbReference>
<dbReference type="Gene3D" id="3.40.50.1820">
    <property type="entry name" value="alpha/beta hydrolase"/>
    <property type="match status" value="1"/>
</dbReference>
<keyword evidence="2" id="KW-0378">Hydrolase</keyword>
<evidence type="ECO:0000313" key="3">
    <source>
        <dbReference type="Proteomes" id="UP001501470"/>
    </source>
</evidence>